<keyword evidence="4" id="KW-0282">Flagellum</keyword>
<feature type="coiled-coil region" evidence="2">
    <location>
        <begin position="13"/>
        <end position="61"/>
    </location>
</feature>
<evidence type="ECO:0000256" key="2">
    <source>
        <dbReference type="SAM" id="Coils"/>
    </source>
</evidence>
<dbReference type="Proteomes" id="UP001281761">
    <property type="component" value="Unassembled WGS sequence"/>
</dbReference>
<evidence type="ECO:0000313" key="4">
    <source>
        <dbReference type="EMBL" id="KAK2964119.1"/>
    </source>
</evidence>
<evidence type="ECO:0000313" key="5">
    <source>
        <dbReference type="Proteomes" id="UP001281761"/>
    </source>
</evidence>
<keyword evidence="5" id="KW-1185">Reference proteome</keyword>
<feature type="compositionally biased region" description="Low complexity" evidence="3">
    <location>
        <begin position="872"/>
        <end position="889"/>
    </location>
</feature>
<name>A0ABQ9YK43_9EUKA</name>
<feature type="region of interest" description="Disordered" evidence="3">
    <location>
        <begin position="713"/>
        <end position="738"/>
    </location>
</feature>
<keyword evidence="4" id="KW-0969">Cilium</keyword>
<feature type="coiled-coil region" evidence="2">
    <location>
        <begin position="160"/>
        <end position="446"/>
    </location>
</feature>
<gene>
    <name evidence="4" type="ORF">BLNAU_650</name>
</gene>
<feature type="coiled-coil region" evidence="2">
    <location>
        <begin position="90"/>
        <end position="124"/>
    </location>
</feature>
<feature type="compositionally biased region" description="Polar residues" evidence="3">
    <location>
        <begin position="963"/>
        <end position="997"/>
    </location>
</feature>
<keyword evidence="1 2" id="KW-0175">Coiled coil</keyword>
<keyword evidence="4" id="KW-0966">Cell projection</keyword>
<reference evidence="4 5" key="1">
    <citation type="journal article" date="2022" name="bioRxiv">
        <title>Genomics of Preaxostyla Flagellates Illuminates Evolutionary Transitions and the Path Towards Mitochondrial Loss.</title>
        <authorList>
            <person name="Novak L.V.F."/>
            <person name="Treitli S.C."/>
            <person name="Pyrih J."/>
            <person name="Halakuc P."/>
            <person name="Pipaliya S.V."/>
            <person name="Vacek V."/>
            <person name="Brzon O."/>
            <person name="Soukal P."/>
            <person name="Eme L."/>
            <person name="Dacks J.B."/>
            <person name="Karnkowska A."/>
            <person name="Elias M."/>
            <person name="Hampl V."/>
        </authorList>
    </citation>
    <scope>NUCLEOTIDE SEQUENCE [LARGE SCALE GENOMIC DNA]</scope>
    <source>
        <strain evidence="4">NAU3</strain>
        <tissue evidence="4">Gut</tissue>
    </source>
</reference>
<dbReference type="Pfam" id="PF24161">
    <property type="entry name" value="CCDC39"/>
    <property type="match status" value="1"/>
</dbReference>
<feature type="compositionally biased region" description="Low complexity" evidence="3">
    <location>
        <begin position="919"/>
        <end position="938"/>
    </location>
</feature>
<feature type="region of interest" description="Disordered" evidence="3">
    <location>
        <begin position="872"/>
        <end position="1084"/>
    </location>
</feature>
<feature type="compositionally biased region" description="Low complexity" evidence="3">
    <location>
        <begin position="1051"/>
        <end position="1063"/>
    </location>
</feature>
<dbReference type="EMBL" id="JARBJD010000003">
    <property type="protein sequence ID" value="KAK2964119.1"/>
    <property type="molecule type" value="Genomic_DNA"/>
</dbReference>
<dbReference type="InterPro" id="IPR033290">
    <property type="entry name" value="CCDC39"/>
</dbReference>
<protein>
    <submittedName>
        <fullName evidence="4">Flagella associated protein</fullName>
    </submittedName>
</protein>
<evidence type="ECO:0000256" key="1">
    <source>
        <dbReference type="ARBA" id="ARBA00023054"/>
    </source>
</evidence>
<sequence length="1084" mass="123321">MSGVVGVDFSQLGNFLNDENKNLDTQLKALQLEVEDLTEQIEEQKERKEIMQQHLNSVKSQVTNKTSLVRAKQKEIEDEQHHKDLNNRQMGKLKEMMKEYQKSASDLEERNAELQNQLFRRKDEIDALSGGIKLNQNEFDNWKVVLKQKELDIDAIAKYSTADEARIRDLQMNLERMQKELGKRKNELEQEITNAQSLQIELDKTEEDFRQIEKERHKLYQQFEDVVTTIEERDAKIKDNEEEYRRRQEEMNKLKETIKKQEAILEQNKQENNQLEAKISQINAGLQRLLTEKQHWEHVVQQDTDELAVQRGILRKEQVALNQLKKEAQSTAELIEQKKLQNINQQEKLQKKKELLASVTNETKDKGAQSQMIEAMLAEEEQRNIQATRELEELKQEIFKQSQLLFQTTQEKTNIIAEISGSETSLKNLNAKIKRLDEESLRQNEIIYHADFQIQLMERKIPRAMGVRSDEEKQVLNAKIAQLQDEMNVQAKQQQILSQQVKKLDSELLEVTKQIEKSKAQKKHIESKIADVKLTNDNTVRALSQHRTEKEQKAVAHDVLELELKKLRDTFHQRHSEVVSLKNRQDQLELTIRERAQEIKAHNDLLRSEVRHMDEEKHKVAKELNDRTMKIDKLKLKYESVIGIRGGNPTEESARSHAYAIVQAAQKRQELEAKGDALYAEITTKQKELTQLENALIDLTKANVDYRNTFKQSGASSQDLEEKKTEEERLKGSQQKLKQKRSELGELQQLVAYQQRMTEESESEAEVLQREVKDLEAKRLQLEKEVSGQLPKIERAQKQLQKMSQEHRQRFVNEQKGGLDESGDTPIEREFQMDELKETNQIILSSLIQIGQQDPRIAPVLESLLKEHNVPTKGLTATGTTQLGQTTPARAATRKDSAPLSATAAPKRQGSASQSGTQSKSPSRPTSKTTTPVQPKQKTGSRPISSKSTASAPKSASRPTSAGSTKSTKSNGKESQPNLALTATSVPATPKQPSSRPASPPQTVSPPKTSSRPTTPPKTPSRTATPPKSPSRPATPPKTPSRPSTPPKTPSRPSSPKASSKPQSPRPPSKPASPRPSSIPNSPH</sequence>
<feature type="compositionally biased region" description="Pro residues" evidence="3">
    <location>
        <begin position="1027"/>
        <end position="1050"/>
    </location>
</feature>
<feature type="compositionally biased region" description="Low complexity" evidence="3">
    <location>
        <begin position="945"/>
        <end position="962"/>
    </location>
</feature>
<evidence type="ECO:0000256" key="3">
    <source>
        <dbReference type="SAM" id="MobiDB-lite"/>
    </source>
</evidence>
<dbReference type="PANTHER" id="PTHR18962:SF0">
    <property type="entry name" value="COILED-COIL DOMAIN-CONTAINING PROTEIN 39"/>
    <property type="match status" value="1"/>
</dbReference>
<feature type="compositionally biased region" description="Pro residues" evidence="3">
    <location>
        <begin position="1064"/>
        <end position="1074"/>
    </location>
</feature>
<accession>A0ABQ9YK43</accession>
<organism evidence="4 5">
    <name type="scientific">Blattamonas nauphoetae</name>
    <dbReference type="NCBI Taxonomy" id="2049346"/>
    <lineage>
        <taxon>Eukaryota</taxon>
        <taxon>Metamonada</taxon>
        <taxon>Preaxostyla</taxon>
        <taxon>Oxymonadida</taxon>
        <taxon>Blattamonas</taxon>
    </lineage>
</organism>
<dbReference type="PANTHER" id="PTHR18962">
    <property type="entry name" value="COILED-COIL DOMAIN-CONTAINING PROTEIN 39"/>
    <property type="match status" value="1"/>
</dbReference>
<proteinExistence type="predicted"/>
<feature type="compositionally biased region" description="Basic and acidic residues" evidence="3">
    <location>
        <begin position="720"/>
        <end position="731"/>
    </location>
</feature>
<comment type="caution">
    <text evidence="4">The sequence shown here is derived from an EMBL/GenBank/DDBJ whole genome shotgun (WGS) entry which is preliminary data.</text>
</comment>
<feature type="coiled-coil region" evidence="2">
    <location>
        <begin position="473"/>
        <end position="528"/>
    </location>
</feature>